<dbReference type="GO" id="GO:0005886">
    <property type="term" value="C:plasma membrane"/>
    <property type="evidence" value="ECO:0007669"/>
    <property type="project" value="UniProtKB-SubCell"/>
</dbReference>
<evidence type="ECO:0000256" key="6">
    <source>
        <dbReference type="ARBA" id="ARBA00023136"/>
    </source>
</evidence>
<feature type="region of interest" description="Disordered" evidence="7">
    <location>
        <begin position="90"/>
        <end position="132"/>
    </location>
</feature>
<name>A0A285TGY9_9HYPH</name>
<comment type="subcellular location">
    <subcellularLocation>
        <location evidence="1">Cell membrane</location>
        <topology evidence="1">Multi-pass membrane protein</topology>
    </subcellularLocation>
</comment>
<feature type="signal peptide" evidence="9">
    <location>
        <begin position="1"/>
        <end position="32"/>
    </location>
</feature>
<evidence type="ECO:0000256" key="7">
    <source>
        <dbReference type="SAM" id="MobiDB-lite"/>
    </source>
</evidence>
<keyword evidence="6 8" id="KW-0472">Membrane</keyword>
<comment type="similarity">
    <text evidence="2">Belongs to the MscS (TC 1.A.23) family.</text>
</comment>
<dbReference type="InterPro" id="IPR049278">
    <property type="entry name" value="MS_channel_C"/>
</dbReference>
<evidence type="ECO:0000259" key="12">
    <source>
        <dbReference type="Pfam" id="PF21088"/>
    </source>
</evidence>
<feature type="domain" description="Mechanosensitive ion channel MscS C-terminal" evidence="11">
    <location>
        <begin position="669"/>
        <end position="754"/>
    </location>
</feature>
<dbReference type="OrthoDB" id="9814206at2"/>
<feature type="chain" id="PRO_5013216344" evidence="9">
    <location>
        <begin position="33"/>
        <end position="830"/>
    </location>
</feature>
<evidence type="ECO:0000313" key="14">
    <source>
        <dbReference type="EMBL" id="SOC21227.1"/>
    </source>
</evidence>
<feature type="transmembrane region" description="Helical" evidence="8">
    <location>
        <begin position="184"/>
        <end position="205"/>
    </location>
</feature>
<dbReference type="Pfam" id="PF21082">
    <property type="entry name" value="MS_channel_3rd"/>
    <property type="match status" value="1"/>
</dbReference>
<dbReference type="STRING" id="538381.GCA_001696535_01826"/>
<evidence type="ECO:0000313" key="15">
    <source>
        <dbReference type="Proteomes" id="UP000219331"/>
    </source>
</evidence>
<keyword evidence="4 8" id="KW-0812">Transmembrane</keyword>
<protein>
    <submittedName>
        <fullName evidence="14">Small conductance mechanosensitive channel</fullName>
    </submittedName>
</protein>
<feature type="compositionally biased region" description="Low complexity" evidence="7">
    <location>
        <begin position="38"/>
        <end position="59"/>
    </location>
</feature>
<dbReference type="InterPro" id="IPR011014">
    <property type="entry name" value="MscS_channel_TM-2"/>
</dbReference>
<evidence type="ECO:0000256" key="8">
    <source>
        <dbReference type="SAM" id="Phobius"/>
    </source>
</evidence>
<feature type="compositionally biased region" description="Low complexity" evidence="7">
    <location>
        <begin position="103"/>
        <end position="128"/>
    </location>
</feature>
<dbReference type="EMBL" id="OBML01000011">
    <property type="protein sequence ID" value="SOC21227.1"/>
    <property type="molecule type" value="Genomic_DNA"/>
</dbReference>
<feature type="transmembrane region" description="Helical" evidence="8">
    <location>
        <begin position="509"/>
        <end position="531"/>
    </location>
</feature>
<feature type="region of interest" description="Disordered" evidence="7">
    <location>
        <begin position="30"/>
        <end position="59"/>
    </location>
</feature>
<dbReference type="GO" id="GO:0008381">
    <property type="term" value="F:mechanosensitive monoatomic ion channel activity"/>
    <property type="evidence" value="ECO:0007669"/>
    <property type="project" value="InterPro"/>
</dbReference>
<dbReference type="Gene3D" id="2.30.30.60">
    <property type="match status" value="1"/>
</dbReference>
<dbReference type="PANTHER" id="PTHR30460">
    <property type="entry name" value="MODERATE CONDUCTANCE MECHANOSENSITIVE CHANNEL YBIO"/>
    <property type="match status" value="1"/>
</dbReference>
<dbReference type="Proteomes" id="UP000219331">
    <property type="component" value="Unassembled WGS sequence"/>
</dbReference>
<feature type="region of interest" description="Disordered" evidence="7">
    <location>
        <begin position="775"/>
        <end position="830"/>
    </location>
</feature>
<feature type="transmembrane region" description="Helical" evidence="8">
    <location>
        <begin position="267"/>
        <end position="286"/>
    </location>
</feature>
<dbReference type="InterPro" id="IPR023408">
    <property type="entry name" value="MscS_beta-dom_sf"/>
</dbReference>
<evidence type="ECO:0000256" key="4">
    <source>
        <dbReference type="ARBA" id="ARBA00022692"/>
    </source>
</evidence>
<feature type="transmembrane region" description="Helical" evidence="8">
    <location>
        <begin position="226"/>
        <end position="255"/>
    </location>
</feature>
<evidence type="ECO:0000259" key="11">
    <source>
        <dbReference type="Pfam" id="PF21082"/>
    </source>
</evidence>
<dbReference type="InterPro" id="IPR006685">
    <property type="entry name" value="MscS_channel_2nd"/>
</dbReference>
<sequence length="830" mass="89925">MPCNGRVARLLLPLLLAALLLLPSSLSGPAFAQSGQPAPQQSGEQASGSPAGAAQSVAQSRRDAEALIQLLQDPGARGALIDYLQRDTATAPAGTQAPPPAAPADAQPAETGSAEASPAAAEGEVAPAETERQPTHIALRIALATQNVLSEGMVYVERIARSFTSLPTALSYSAGANWERVQSILLQLVIIAFVAFAIVTLLHRLADRLFARLIGQAQTMTVVRRVTLLVLHLLVEALVVALALGAGYAVALYTGENQRHVELVESLFLNAFFFIQVAKVLTRFALSPEFAALRLVPLDDEQALYWRRWLFTIYNVLGYGTMVVVPLIANNISFLLADSVRMMIVLASVVIAISAIMRNRLATRERILAYAERQSNVVTTGLVDIVARTWHIVAIIYVLMLLGVWLSRPFDAVTFMVRATVLSVLTVMVGTIVSLALTRTIAGGVRLPQNVHERLPMLERRLNTFVPRVLSLVRLAVFVGVIVGILHAWDVIDALSWFNTTDGQDWTGRAASAGIILGVGFLIWLAVMSWVDLRLNPRGRLPTSREKTLFNLFRNAFSILLVVMITLLALSEIGVNIGPLIAGAGVFGLAISFGSQKLVQDIITGAFIQFENAMNEGDVVTLGGVTGTVEKLTIRSVRLRDIDGTAHMIPFSTVDRVANFMRGWAYHVAAIGVAYDSDLTEVKLAMHAAFDRLMQTDYKSEILEPLEMHGITMFGDSAITVRARIKTRPGSQWSVGRAYNEHIKAEFDARGIEIPFPQVTYHMPPKALAAEEDEKVIEGTAKPAGSTQADASPGDGDAQTQAALPDASAPKAPRRRRKKKTQDIPSEDEV</sequence>
<keyword evidence="3" id="KW-1003">Cell membrane</keyword>
<dbReference type="Gene3D" id="1.10.287.1260">
    <property type="match status" value="1"/>
</dbReference>
<feature type="transmembrane region" description="Helical" evidence="8">
    <location>
        <begin position="377"/>
        <end position="406"/>
    </location>
</feature>
<evidence type="ECO:0000256" key="1">
    <source>
        <dbReference type="ARBA" id="ARBA00004651"/>
    </source>
</evidence>
<dbReference type="SUPFAM" id="SSF82861">
    <property type="entry name" value="Mechanosensitive channel protein MscS (YggB), transmembrane region"/>
    <property type="match status" value="1"/>
</dbReference>
<reference evidence="14 15" key="1">
    <citation type="submission" date="2017-08" db="EMBL/GenBank/DDBJ databases">
        <authorList>
            <person name="de Groot N.N."/>
        </authorList>
    </citation>
    <scope>NUCLEOTIDE SEQUENCE [LARGE SCALE GENOMIC DNA]</scope>
    <source>
        <strain evidence="14 15">USBA 352</strain>
    </source>
</reference>
<dbReference type="InterPro" id="IPR049142">
    <property type="entry name" value="MS_channel_1st"/>
</dbReference>
<dbReference type="Pfam" id="PF00924">
    <property type="entry name" value="MS_channel_2nd"/>
    <property type="match status" value="1"/>
</dbReference>
<accession>A0A285TGY9</accession>
<dbReference type="PANTHER" id="PTHR30460:SF0">
    <property type="entry name" value="MODERATE CONDUCTANCE MECHANOSENSITIVE CHANNEL YBIO"/>
    <property type="match status" value="1"/>
</dbReference>
<dbReference type="InterPro" id="IPR057485">
    <property type="entry name" value="YbiO-like_TM1"/>
</dbReference>
<dbReference type="InterPro" id="IPR045276">
    <property type="entry name" value="YbiO_bact"/>
</dbReference>
<proteinExistence type="inferred from homology"/>
<dbReference type="Pfam" id="PF21088">
    <property type="entry name" value="MS_channel_1st"/>
    <property type="match status" value="1"/>
</dbReference>
<feature type="transmembrane region" description="Helical" evidence="8">
    <location>
        <begin position="469"/>
        <end position="489"/>
    </location>
</feature>
<evidence type="ECO:0000256" key="2">
    <source>
        <dbReference type="ARBA" id="ARBA00008017"/>
    </source>
</evidence>
<feature type="transmembrane region" description="Helical" evidence="8">
    <location>
        <begin position="340"/>
        <end position="357"/>
    </location>
</feature>
<dbReference type="AlphaFoldDB" id="A0A285TGY9"/>
<keyword evidence="9" id="KW-0732">Signal</keyword>
<feature type="domain" description="Moderate conductance mechanosensitive channel YbiO-like transmembrane helix 1" evidence="13">
    <location>
        <begin position="419"/>
        <end position="497"/>
    </location>
</feature>
<dbReference type="InterPro" id="IPR011066">
    <property type="entry name" value="MscS_channel_C_sf"/>
</dbReference>
<gene>
    <name evidence="14" type="ORF">SAMN05421512_11118</name>
</gene>
<dbReference type="RefSeq" id="WP_097175958.1">
    <property type="nucleotide sequence ID" value="NZ_OBML01000011.1"/>
</dbReference>
<feature type="transmembrane region" description="Helical" evidence="8">
    <location>
        <begin position="577"/>
        <end position="594"/>
    </location>
</feature>
<dbReference type="SUPFAM" id="SSF50182">
    <property type="entry name" value="Sm-like ribonucleoproteins"/>
    <property type="match status" value="1"/>
</dbReference>
<dbReference type="Gene3D" id="3.30.70.100">
    <property type="match status" value="1"/>
</dbReference>
<feature type="transmembrane region" description="Helical" evidence="8">
    <location>
        <begin position="552"/>
        <end position="571"/>
    </location>
</feature>
<organism evidence="14 15">
    <name type="scientific">Stappia indica</name>
    <dbReference type="NCBI Taxonomy" id="538381"/>
    <lineage>
        <taxon>Bacteria</taxon>
        <taxon>Pseudomonadati</taxon>
        <taxon>Pseudomonadota</taxon>
        <taxon>Alphaproteobacteria</taxon>
        <taxon>Hyphomicrobiales</taxon>
        <taxon>Stappiaceae</taxon>
        <taxon>Stappia</taxon>
    </lineage>
</organism>
<dbReference type="SUPFAM" id="SSF82689">
    <property type="entry name" value="Mechanosensitive channel protein MscS (YggB), C-terminal domain"/>
    <property type="match status" value="1"/>
</dbReference>
<keyword evidence="5 8" id="KW-1133">Transmembrane helix</keyword>
<dbReference type="InterPro" id="IPR010920">
    <property type="entry name" value="LSM_dom_sf"/>
</dbReference>
<evidence type="ECO:0000259" key="10">
    <source>
        <dbReference type="Pfam" id="PF00924"/>
    </source>
</evidence>
<feature type="transmembrane region" description="Helical" evidence="8">
    <location>
        <begin position="412"/>
        <end position="437"/>
    </location>
</feature>
<evidence type="ECO:0000256" key="9">
    <source>
        <dbReference type="SAM" id="SignalP"/>
    </source>
</evidence>
<evidence type="ECO:0000259" key="13">
    <source>
        <dbReference type="Pfam" id="PF25392"/>
    </source>
</evidence>
<feature type="domain" description="Mechanosensitive ion channel transmembrane helices 2/3" evidence="12">
    <location>
        <begin position="556"/>
        <end position="596"/>
    </location>
</feature>
<evidence type="ECO:0000256" key="3">
    <source>
        <dbReference type="ARBA" id="ARBA00022475"/>
    </source>
</evidence>
<dbReference type="Pfam" id="PF25392">
    <property type="entry name" value="MS_channel_TM1"/>
    <property type="match status" value="1"/>
</dbReference>
<feature type="domain" description="Mechanosensitive ion channel MscS" evidence="10">
    <location>
        <begin position="598"/>
        <end position="659"/>
    </location>
</feature>
<feature type="transmembrane region" description="Helical" evidence="8">
    <location>
        <begin position="306"/>
        <end position="328"/>
    </location>
</feature>
<evidence type="ECO:0000256" key="5">
    <source>
        <dbReference type="ARBA" id="ARBA00022989"/>
    </source>
</evidence>
<keyword evidence="15" id="KW-1185">Reference proteome</keyword>